<evidence type="ECO:0000313" key="3">
    <source>
        <dbReference type="Proteomes" id="UP000054498"/>
    </source>
</evidence>
<dbReference type="GeneID" id="25732017"/>
<dbReference type="Gene3D" id="3.80.10.10">
    <property type="entry name" value="Ribonuclease Inhibitor"/>
    <property type="match status" value="1"/>
</dbReference>
<organism evidence="2 3">
    <name type="scientific">Monoraphidium neglectum</name>
    <dbReference type="NCBI Taxonomy" id="145388"/>
    <lineage>
        <taxon>Eukaryota</taxon>
        <taxon>Viridiplantae</taxon>
        <taxon>Chlorophyta</taxon>
        <taxon>core chlorophytes</taxon>
        <taxon>Chlorophyceae</taxon>
        <taxon>CS clade</taxon>
        <taxon>Sphaeropleales</taxon>
        <taxon>Selenastraceae</taxon>
        <taxon>Monoraphidium</taxon>
    </lineage>
</organism>
<gene>
    <name evidence="2" type="ORF">MNEG_14453</name>
</gene>
<proteinExistence type="predicted"/>
<reference evidence="2 3" key="1">
    <citation type="journal article" date="2013" name="BMC Genomics">
        <title>Reconstruction of the lipid metabolism for the microalga Monoraphidium neglectum from its genome sequence reveals characteristics suitable for biofuel production.</title>
        <authorList>
            <person name="Bogen C."/>
            <person name="Al-Dilaimi A."/>
            <person name="Albersmeier A."/>
            <person name="Wichmann J."/>
            <person name="Grundmann M."/>
            <person name="Rupp O."/>
            <person name="Lauersen K.J."/>
            <person name="Blifernez-Klassen O."/>
            <person name="Kalinowski J."/>
            <person name="Goesmann A."/>
            <person name="Mussgnug J.H."/>
            <person name="Kruse O."/>
        </authorList>
    </citation>
    <scope>NUCLEOTIDE SEQUENCE [LARGE SCALE GENOMIC DNA]</scope>
    <source>
        <strain evidence="2 3">SAG 48.87</strain>
    </source>
</reference>
<keyword evidence="3" id="KW-1185">Reference proteome</keyword>
<accession>A0A0D2MEA9</accession>
<evidence type="ECO:0000256" key="1">
    <source>
        <dbReference type="ARBA" id="ARBA00004430"/>
    </source>
</evidence>
<name>A0A0D2MEA9_9CHLO</name>
<dbReference type="GO" id="GO:0005930">
    <property type="term" value="C:axoneme"/>
    <property type="evidence" value="ECO:0007669"/>
    <property type="project" value="UniProtKB-SubCell"/>
</dbReference>
<protein>
    <submittedName>
        <fullName evidence="2">Uncharacterized protein</fullName>
    </submittedName>
</protein>
<dbReference type="EMBL" id="KK104720">
    <property type="protein sequence ID" value="KIY93510.1"/>
    <property type="molecule type" value="Genomic_DNA"/>
</dbReference>
<dbReference type="SUPFAM" id="SSF52047">
    <property type="entry name" value="RNI-like"/>
    <property type="match status" value="1"/>
</dbReference>
<dbReference type="Proteomes" id="UP000054498">
    <property type="component" value="Unassembled WGS sequence"/>
</dbReference>
<dbReference type="RefSeq" id="XP_013892530.1">
    <property type="nucleotide sequence ID" value="XM_014037076.1"/>
</dbReference>
<evidence type="ECO:0000313" key="2">
    <source>
        <dbReference type="EMBL" id="KIY93510.1"/>
    </source>
</evidence>
<comment type="subcellular location">
    <subcellularLocation>
        <location evidence="1">Cytoplasm</location>
        <location evidence="1">Cytoskeleton</location>
        <location evidence="1">Cilium axoneme</location>
    </subcellularLocation>
</comment>
<dbReference type="InterPro" id="IPR032675">
    <property type="entry name" value="LRR_dom_sf"/>
</dbReference>
<sequence>MFTPRAAGCARHRATAGCGRCAACPETLSSLRLTSRATRASLDGAVRCLRVGTRLQRRDAYLLTDLAAAARRLTSLRLLDFACNHESYLEPLSAALPALACTLETLVIRDVRLFNTTRHVPTDTLDARGARALAGVLLRLARLARLELHAPLPGAALLVAAAARLPALRALVLPRPPFCEAAGDEGAYAAAMCGALAAEEWLRLEGGVPGLGAP</sequence>
<dbReference type="KEGG" id="mng:MNEG_14453"/>
<dbReference type="AlphaFoldDB" id="A0A0D2MEA9"/>